<dbReference type="GO" id="GO:0003723">
    <property type="term" value="F:RNA binding"/>
    <property type="evidence" value="ECO:0007669"/>
    <property type="project" value="InterPro"/>
</dbReference>
<evidence type="ECO:0008006" key="5">
    <source>
        <dbReference type="Google" id="ProtNLM"/>
    </source>
</evidence>
<dbReference type="InterPro" id="IPR046960">
    <property type="entry name" value="PPR_At4g14850-like_plant"/>
</dbReference>
<sequence length="211" mass="23855">ACANIKSINQIHAQIFITGINHFNLLQTKLVTMYAECGNMDFARQVFDKMREPNTNTILWNAMIREYARHGPCEEAIVVYSTMHYRGIQPDNYTFPFVLKACAGISALHEGMQIHVRIIRSGLESDVFVTSALVQMYVKSGRIKEARQVFDKMSKRDVVSWNAMVAGYVKNGFANEALSLFDQMQLRGVMPDLFTMASMLQACALLGDLEQ</sequence>
<protein>
    <recommendedName>
        <fullName evidence="5">Pentatricopeptide repeat-containing protein</fullName>
    </recommendedName>
</protein>
<gene>
    <name evidence="3" type="ORF">KI387_032474</name>
</gene>
<feature type="repeat" description="PPR" evidence="2">
    <location>
        <begin position="157"/>
        <end position="191"/>
    </location>
</feature>
<dbReference type="OMA" id="HAQIFIT"/>
<feature type="non-terminal residue" evidence="3">
    <location>
        <position position="211"/>
    </location>
</feature>
<accession>A0AA38F504</accession>
<dbReference type="FunFam" id="1.25.40.10:FF:000073">
    <property type="entry name" value="Pentatricopeptide repeat-containing protein chloroplastic"/>
    <property type="match status" value="1"/>
</dbReference>
<comment type="caution">
    <text evidence="3">The sequence shown here is derived from an EMBL/GenBank/DDBJ whole genome shotgun (WGS) entry which is preliminary data.</text>
</comment>
<dbReference type="PROSITE" id="PS51375">
    <property type="entry name" value="PPR"/>
    <property type="match status" value="3"/>
</dbReference>
<keyword evidence="1" id="KW-0677">Repeat</keyword>
<feature type="repeat" description="PPR" evidence="2">
    <location>
        <begin position="126"/>
        <end position="156"/>
    </location>
</feature>
<feature type="non-terminal residue" evidence="3">
    <location>
        <position position="1"/>
    </location>
</feature>
<dbReference type="Pfam" id="PF01535">
    <property type="entry name" value="PPR"/>
    <property type="match status" value="1"/>
</dbReference>
<name>A0AA38F504_TAXCH</name>
<feature type="repeat" description="PPR" evidence="2">
    <location>
        <begin position="56"/>
        <end position="90"/>
    </location>
</feature>
<dbReference type="InterPro" id="IPR002885">
    <property type="entry name" value="PPR_rpt"/>
</dbReference>
<evidence type="ECO:0000313" key="4">
    <source>
        <dbReference type="Proteomes" id="UP000824469"/>
    </source>
</evidence>
<evidence type="ECO:0000256" key="1">
    <source>
        <dbReference type="ARBA" id="ARBA00022737"/>
    </source>
</evidence>
<dbReference type="PANTHER" id="PTHR47926">
    <property type="entry name" value="PENTATRICOPEPTIDE REPEAT-CONTAINING PROTEIN"/>
    <property type="match status" value="1"/>
</dbReference>
<dbReference type="InterPro" id="IPR011990">
    <property type="entry name" value="TPR-like_helical_dom_sf"/>
</dbReference>
<dbReference type="Pfam" id="PF13041">
    <property type="entry name" value="PPR_2"/>
    <property type="match status" value="2"/>
</dbReference>
<evidence type="ECO:0000313" key="3">
    <source>
        <dbReference type="EMBL" id="KAH9288357.1"/>
    </source>
</evidence>
<reference evidence="3 4" key="1">
    <citation type="journal article" date="2021" name="Nat. Plants">
        <title>The Taxus genome provides insights into paclitaxel biosynthesis.</title>
        <authorList>
            <person name="Xiong X."/>
            <person name="Gou J."/>
            <person name="Liao Q."/>
            <person name="Li Y."/>
            <person name="Zhou Q."/>
            <person name="Bi G."/>
            <person name="Li C."/>
            <person name="Du R."/>
            <person name="Wang X."/>
            <person name="Sun T."/>
            <person name="Guo L."/>
            <person name="Liang H."/>
            <person name="Lu P."/>
            <person name="Wu Y."/>
            <person name="Zhang Z."/>
            <person name="Ro D.K."/>
            <person name="Shang Y."/>
            <person name="Huang S."/>
            <person name="Yan J."/>
        </authorList>
    </citation>
    <scope>NUCLEOTIDE SEQUENCE [LARGE SCALE GENOMIC DNA]</scope>
    <source>
        <strain evidence="3">Ta-2019</strain>
    </source>
</reference>
<dbReference type="GO" id="GO:0009451">
    <property type="term" value="P:RNA modification"/>
    <property type="evidence" value="ECO:0007669"/>
    <property type="project" value="InterPro"/>
</dbReference>
<dbReference type="NCBIfam" id="TIGR00756">
    <property type="entry name" value="PPR"/>
    <property type="match status" value="3"/>
</dbReference>
<proteinExistence type="predicted"/>
<evidence type="ECO:0000256" key="2">
    <source>
        <dbReference type="PROSITE-ProRule" id="PRU00708"/>
    </source>
</evidence>
<keyword evidence="4" id="KW-1185">Reference proteome</keyword>
<dbReference type="Gene3D" id="1.25.40.10">
    <property type="entry name" value="Tetratricopeptide repeat domain"/>
    <property type="match status" value="2"/>
</dbReference>
<organism evidence="3 4">
    <name type="scientific">Taxus chinensis</name>
    <name type="common">Chinese yew</name>
    <name type="synonym">Taxus wallichiana var. chinensis</name>
    <dbReference type="NCBI Taxonomy" id="29808"/>
    <lineage>
        <taxon>Eukaryota</taxon>
        <taxon>Viridiplantae</taxon>
        <taxon>Streptophyta</taxon>
        <taxon>Embryophyta</taxon>
        <taxon>Tracheophyta</taxon>
        <taxon>Spermatophyta</taxon>
        <taxon>Pinopsida</taxon>
        <taxon>Pinidae</taxon>
        <taxon>Conifers II</taxon>
        <taxon>Cupressales</taxon>
        <taxon>Taxaceae</taxon>
        <taxon>Taxus</taxon>
    </lineage>
</organism>
<dbReference type="FunFam" id="1.25.40.10:FF:000381">
    <property type="entry name" value="Pentatricopeptide repeat-containing protein"/>
    <property type="match status" value="1"/>
</dbReference>
<dbReference type="AlphaFoldDB" id="A0AA38F504"/>
<dbReference type="EMBL" id="JAHRHJ020003813">
    <property type="protein sequence ID" value="KAH9288357.1"/>
    <property type="molecule type" value="Genomic_DNA"/>
</dbReference>
<dbReference type="Proteomes" id="UP000824469">
    <property type="component" value="Unassembled WGS sequence"/>
</dbReference>